<evidence type="ECO:0000259" key="5">
    <source>
        <dbReference type="PROSITE" id="PS50977"/>
    </source>
</evidence>
<dbReference type="STRING" id="1121291.SAMN02745134_01449"/>
<dbReference type="InterPro" id="IPR009057">
    <property type="entry name" value="Homeodomain-like_sf"/>
</dbReference>
<dbReference type="PROSITE" id="PS50977">
    <property type="entry name" value="HTH_TETR_2"/>
    <property type="match status" value="1"/>
</dbReference>
<evidence type="ECO:0000256" key="2">
    <source>
        <dbReference type="ARBA" id="ARBA00023125"/>
    </source>
</evidence>
<dbReference type="Pfam" id="PF00440">
    <property type="entry name" value="TetR_N"/>
    <property type="match status" value="1"/>
</dbReference>
<feature type="DNA-binding region" description="H-T-H motif" evidence="4">
    <location>
        <begin position="35"/>
        <end position="54"/>
    </location>
</feature>
<dbReference type="InterPro" id="IPR050624">
    <property type="entry name" value="HTH-type_Tx_Regulator"/>
</dbReference>
<keyword evidence="7" id="KW-1185">Reference proteome</keyword>
<keyword evidence="3" id="KW-0804">Transcription</keyword>
<dbReference type="Proteomes" id="UP000192468">
    <property type="component" value="Unassembled WGS sequence"/>
</dbReference>
<reference evidence="6 7" key="1">
    <citation type="submission" date="2017-04" db="EMBL/GenBank/DDBJ databases">
        <authorList>
            <person name="Afonso C.L."/>
            <person name="Miller P.J."/>
            <person name="Scott M.A."/>
            <person name="Spackman E."/>
            <person name="Goraichik I."/>
            <person name="Dimitrov K.M."/>
            <person name="Suarez D.L."/>
            <person name="Swayne D.E."/>
        </authorList>
    </citation>
    <scope>NUCLEOTIDE SEQUENCE [LARGE SCALE GENOMIC DNA]</scope>
    <source>
        <strain evidence="6 7">DSM 12555</strain>
    </source>
</reference>
<dbReference type="RefSeq" id="WP_084114934.1">
    <property type="nucleotide sequence ID" value="NZ_FWXH01000003.1"/>
</dbReference>
<dbReference type="AlphaFoldDB" id="A0A1W1XDA2"/>
<proteinExistence type="predicted"/>
<dbReference type="PANTHER" id="PTHR43479:SF11">
    <property type="entry name" value="ACREF_ENVCD OPERON REPRESSOR-RELATED"/>
    <property type="match status" value="1"/>
</dbReference>
<evidence type="ECO:0000256" key="1">
    <source>
        <dbReference type="ARBA" id="ARBA00023015"/>
    </source>
</evidence>
<dbReference type="Pfam" id="PF13305">
    <property type="entry name" value="TetR_C_33"/>
    <property type="match status" value="1"/>
</dbReference>
<keyword evidence="2 4" id="KW-0238">DNA-binding</keyword>
<dbReference type="SUPFAM" id="SSF46689">
    <property type="entry name" value="Homeodomain-like"/>
    <property type="match status" value="1"/>
</dbReference>
<name>A0A1W1XDA2_9CLOT</name>
<keyword evidence="1" id="KW-0805">Transcription regulation</keyword>
<dbReference type="OrthoDB" id="1896527at2"/>
<feature type="domain" description="HTH tetR-type" evidence="5">
    <location>
        <begin position="12"/>
        <end position="72"/>
    </location>
</feature>
<evidence type="ECO:0000256" key="3">
    <source>
        <dbReference type="ARBA" id="ARBA00023163"/>
    </source>
</evidence>
<dbReference type="InterPro" id="IPR001647">
    <property type="entry name" value="HTH_TetR"/>
</dbReference>
<dbReference type="EMBL" id="FWXH01000003">
    <property type="protein sequence ID" value="SMC21784.1"/>
    <property type="molecule type" value="Genomic_DNA"/>
</dbReference>
<gene>
    <name evidence="6" type="ORF">SAMN02745134_01449</name>
</gene>
<organism evidence="6 7">
    <name type="scientific">Clostridium acidisoli DSM 12555</name>
    <dbReference type="NCBI Taxonomy" id="1121291"/>
    <lineage>
        <taxon>Bacteria</taxon>
        <taxon>Bacillati</taxon>
        <taxon>Bacillota</taxon>
        <taxon>Clostridia</taxon>
        <taxon>Eubacteriales</taxon>
        <taxon>Clostridiaceae</taxon>
        <taxon>Clostridium</taxon>
    </lineage>
</organism>
<dbReference type="GO" id="GO:0003677">
    <property type="term" value="F:DNA binding"/>
    <property type="evidence" value="ECO:0007669"/>
    <property type="project" value="UniProtKB-UniRule"/>
</dbReference>
<accession>A0A1W1XDA2</accession>
<dbReference type="InterPro" id="IPR025996">
    <property type="entry name" value="MT1864/Rv1816-like_C"/>
</dbReference>
<protein>
    <submittedName>
        <fullName evidence="6">Transcriptional regulator, TetR family</fullName>
    </submittedName>
</protein>
<evidence type="ECO:0000313" key="6">
    <source>
        <dbReference type="EMBL" id="SMC21784.1"/>
    </source>
</evidence>
<dbReference type="Gene3D" id="1.10.357.10">
    <property type="entry name" value="Tetracycline Repressor, domain 2"/>
    <property type="match status" value="1"/>
</dbReference>
<dbReference type="PANTHER" id="PTHR43479">
    <property type="entry name" value="ACREF/ENVCD OPERON REPRESSOR-RELATED"/>
    <property type="match status" value="1"/>
</dbReference>
<dbReference type="InterPro" id="IPR036271">
    <property type="entry name" value="Tet_transcr_reg_TetR-rel_C_sf"/>
</dbReference>
<dbReference type="PRINTS" id="PR00455">
    <property type="entry name" value="HTHTETR"/>
</dbReference>
<dbReference type="SUPFAM" id="SSF48498">
    <property type="entry name" value="Tetracyclin repressor-like, C-terminal domain"/>
    <property type="match status" value="1"/>
</dbReference>
<evidence type="ECO:0000256" key="4">
    <source>
        <dbReference type="PROSITE-ProRule" id="PRU00335"/>
    </source>
</evidence>
<evidence type="ECO:0000313" key="7">
    <source>
        <dbReference type="Proteomes" id="UP000192468"/>
    </source>
</evidence>
<sequence>MSTKERRERERAELREKIIKAAEELFAEDGYKNISMRKISAKIDYSLPTIYQYFKNKADILFYIYQENNGKLLEVMSQISTEKHSNIKKLKLMGQAYIKFGMENSNYYELAYMSNAIRYEDELIYNDMDSPGFKVYKLLLDTVKGCKLEGYFKNVDYEITAQCLWSGIHGIISLLIMHSEFPWKDKNLLIENMINQLIK</sequence>